<comment type="similarity">
    <text evidence="2">Belongs to the CutA family.</text>
</comment>
<dbReference type="AlphaFoldDB" id="A0A914V8A5"/>
<keyword evidence="8" id="KW-1185">Reference proteome</keyword>
<proteinExistence type="inferred from homology"/>
<dbReference type="InterPro" id="IPR000276">
    <property type="entry name" value="GPCR_Rhodpsn"/>
</dbReference>
<dbReference type="Gene3D" id="3.30.70.120">
    <property type="match status" value="1"/>
</dbReference>
<dbReference type="PROSITE" id="PS50262">
    <property type="entry name" value="G_PROTEIN_RECEP_F1_2"/>
    <property type="match status" value="1"/>
</dbReference>
<dbReference type="GO" id="GO:0004930">
    <property type="term" value="F:G protein-coupled receptor activity"/>
    <property type="evidence" value="ECO:0007669"/>
    <property type="project" value="InterPro"/>
</dbReference>
<dbReference type="Pfam" id="PF00001">
    <property type="entry name" value="7tm_1"/>
    <property type="match status" value="1"/>
</dbReference>
<feature type="domain" description="G-protein coupled receptors family 1 profile" evidence="7">
    <location>
        <begin position="75"/>
        <end position="327"/>
    </location>
</feature>
<reference evidence="9" key="1">
    <citation type="submission" date="2022-11" db="UniProtKB">
        <authorList>
            <consortium name="WormBaseParasite"/>
        </authorList>
    </citation>
    <scope>IDENTIFICATION</scope>
</reference>
<evidence type="ECO:0000256" key="6">
    <source>
        <dbReference type="SAM" id="Phobius"/>
    </source>
</evidence>
<dbReference type="GO" id="GO:0016020">
    <property type="term" value="C:membrane"/>
    <property type="evidence" value="ECO:0007669"/>
    <property type="project" value="UniProtKB-SubCell"/>
</dbReference>
<dbReference type="GO" id="GO:0010038">
    <property type="term" value="P:response to metal ion"/>
    <property type="evidence" value="ECO:0007669"/>
    <property type="project" value="InterPro"/>
</dbReference>
<dbReference type="InterPro" id="IPR015867">
    <property type="entry name" value="N-reg_PII/ATP_PRibTrfase_C"/>
</dbReference>
<evidence type="ECO:0000313" key="8">
    <source>
        <dbReference type="Proteomes" id="UP000887566"/>
    </source>
</evidence>
<evidence type="ECO:0000256" key="4">
    <source>
        <dbReference type="ARBA" id="ARBA00022989"/>
    </source>
</evidence>
<dbReference type="PRINTS" id="PR00237">
    <property type="entry name" value="GPCRRHODOPSN"/>
</dbReference>
<feature type="transmembrane region" description="Helical" evidence="6">
    <location>
        <begin position="96"/>
        <end position="118"/>
    </location>
</feature>
<evidence type="ECO:0000256" key="1">
    <source>
        <dbReference type="ARBA" id="ARBA00004370"/>
    </source>
</evidence>
<evidence type="ECO:0000256" key="3">
    <source>
        <dbReference type="ARBA" id="ARBA00022692"/>
    </source>
</evidence>
<dbReference type="InterPro" id="IPR017452">
    <property type="entry name" value="GPCR_Rhodpsn_7TM"/>
</dbReference>
<dbReference type="SUPFAM" id="SSF54913">
    <property type="entry name" value="GlnB-like"/>
    <property type="match status" value="1"/>
</dbReference>
<keyword evidence="4 6" id="KW-1133">Transmembrane helix</keyword>
<evidence type="ECO:0000259" key="7">
    <source>
        <dbReference type="PROSITE" id="PS50262"/>
    </source>
</evidence>
<feature type="transmembrane region" description="Helical" evidence="6">
    <location>
        <begin position="267"/>
        <end position="288"/>
    </location>
</feature>
<sequence>MRIRSYAVDNWRYPQRRNFSSLLDIRFVFDASPYAMTAEVSGVAGIAGLPELVLSPDNMTHAAVILAVTVLLVASSILTIAIILSTDTLRDVMGYYLLSLSVSDLLCGTLVTPFSIYAALSPSWRFGHENSMLCKIEAYMEILVLSSMIYIFVWIGVDRYAALNKPGRYEAAQTFTRCKCWIMFTWLTAALLSCPILVANMRAKYYPEAHLCLLDWSATTAYSITLAVLVLLPSSVSLAFTYRYIFSSMANTEELEDTQRMLLDTDHNYMMSFFVLLSFILSWTPWLLLRTFEQILPDYLSPPDSAPLHFVFMWLAIGGGPWKLLIYVFMNPEFRRGIYGLCSTRRIEVRKRCIFAYCAVGSHKPKKTQRTRRFAAKISQSIILVALAVAGICAVLTGRGLWGSAARAFASMSTETGANLGDYRPGTYVVAYVTVPNEEAGKTLARGLIKEKLAACVNIVPRVISVYEWQGKVEEDGESMLVIKTRSSRVDDVAAYVRANHPYDVPEVISMPIENGNPAYLKWLGGQVEDKEEH</sequence>
<protein>
    <submittedName>
        <fullName evidence="9">G-protein coupled receptors family 1 profile domain-containing protein</fullName>
    </submittedName>
</protein>
<dbReference type="CDD" id="cd00637">
    <property type="entry name" value="7tm_classA_rhodopsin-like"/>
    <property type="match status" value="1"/>
</dbReference>
<dbReference type="PANTHER" id="PTHR23419">
    <property type="entry name" value="DIVALENT CATION TOLERANCE CUTA-RELATED"/>
    <property type="match status" value="1"/>
</dbReference>
<dbReference type="GO" id="GO:0005507">
    <property type="term" value="F:copper ion binding"/>
    <property type="evidence" value="ECO:0007669"/>
    <property type="project" value="TreeGrafter"/>
</dbReference>
<accession>A0A914V8A5</accession>
<feature type="transmembrane region" description="Helical" evidence="6">
    <location>
        <begin position="308"/>
        <end position="329"/>
    </location>
</feature>
<dbReference type="Proteomes" id="UP000887566">
    <property type="component" value="Unplaced"/>
</dbReference>
<feature type="transmembrane region" description="Helical" evidence="6">
    <location>
        <begin position="138"/>
        <end position="157"/>
    </location>
</feature>
<dbReference type="WBParaSite" id="PSAMB.scaffold1627size29278.g14093.t1">
    <property type="protein sequence ID" value="PSAMB.scaffold1627size29278.g14093.t1"/>
    <property type="gene ID" value="PSAMB.scaffold1627size29278.g14093"/>
</dbReference>
<dbReference type="InterPro" id="IPR011322">
    <property type="entry name" value="N-reg_PII-like_a/b"/>
</dbReference>
<evidence type="ECO:0000256" key="5">
    <source>
        <dbReference type="ARBA" id="ARBA00023136"/>
    </source>
</evidence>
<dbReference type="PANTHER" id="PTHR23419:SF8">
    <property type="entry name" value="FI09726P"/>
    <property type="match status" value="1"/>
</dbReference>
<organism evidence="8 9">
    <name type="scientific">Plectus sambesii</name>
    <dbReference type="NCBI Taxonomy" id="2011161"/>
    <lineage>
        <taxon>Eukaryota</taxon>
        <taxon>Metazoa</taxon>
        <taxon>Ecdysozoa</taxon>
        <taxon>Nematoda</taxon>
        <taxon>Chromadorea</taxon>
        <taxon>Plectida</taxon>
        <taxon>Plectina</taxon>
        <taxon>Plectoidea</taxon>
        <taxon>Plectidae</taxon>
        <taxon>Plectus</taxon>
    </lineage>
</organism>
<keyword evidence="5 6" id="KW-0472">Membrane</keyword>
<dbReference type="Pfam" id="PF03091">
    <property type="entry name" value="CutA1"/>
    <property type="match status" value="1"/>
</dbReference>
<evidence type="ECO:0000313" key="9">
    <source>
        <dbReference type="WBParaSite" id="PSAMB.scaffold1627size29278.g14093.t1"/>
    </source>
</evidence>
<feature type="transmembrane region" description="Helical" evidence="6">
    <location>
        <begin position="382"/>
        <end position="402"/>
    </location>
</feature>
<name>A0A914V8A5_9BILA</name>
<feature type="transmembrane region" description="Helical" evidence="6">
    <location>
        <begin position="178"/>
        <end position="201"/>
    </location>
</feature>
<comment type="subcellular location">
    <subcellularLocation>
        <location evidence="1">Membrane</location>
    </subcellularLocation>
</comment>
<dbReference type="SUPFAM" id="SSF81321">
    <property type="entry name" value="Family A G protein-coupled receptor-like"/>
    <property type="match status" value="1"/>
</dbReference>
<feature type="transmembrane region" description="Helical" evidence="6">
    <location>
        <begin position="221"/>
        <end position="246"/>
    </location>
</feature>
<dbReference type="InterPro" id="IPR004323">
    <property type="entry name" value="Ion_tolerance_CutA"/>
</dbReference>
<dbReference type="Gene3D" id="1.20.1070.10">
    <property type="entry name" value="Rhodopsin 7-helix transmembrane proteins"/>
    <property type="match status" value="1"/>
</dbReference>
<evidence type="ECO:0000256" key="2">
    <source>
        <dbReference type="ARBA" id="ARBA00010169"/>
    </source>
</evidence>
<keyword evidence="3 6" id="KW-0812">Transmembrane</keyword>
<feature type="transmembrane region" description="Helical" evidence="6">
    <location>
        <begin position="62"/>
        <end position="84"/>
    </location>
</feature>